<keyword evidence="3" id="KW-1185">Reference proteome</keyword>
<dbReference type="Proteomes" id="UP001595715">
    <property type="component" value="Unassembled WGS sequence"/>
</dbReference>
<dbReference type="Gene3D" id="1.20.120.520">
    <property type="entry name" value="nmb1532 protein domain like"/>
    <property type="match status" value="1"/>
</dbReference>
<dbReference type="EMBL" id="JBHSAM010000033">
    <property type="protein sequence ID" value="MFC4102253.1"/>
    <property type="molecule type" value="Genomic_DNA"/>
</dbReference>
<name>A0ABV8K8B5_9BACL</name>
<comment type="caution">
    <text evidence="2">The sequence shown here is derived from an EMBL/GenBank/DDBJ whole genome shotgun (WGS) entry which is preliminary data.</text>
</comment>
<proteinExistence type="predicted"/>
<evidence type="ECO:0000259" key="1">
    <source>
        <dbReference type="Pfam" id="PF01814"/>
    </source>
</evidence>
<sequence>MANLQHTLEKLREDHDRIREAAAMACRMAEEVKRGPAEEVQSRVRQVERCARALGEELVKHGQWEGEVLFPLLAELYPMESNPDLPTSIWMLKKEHQTADQCYRAYLHDMQAYFELRDEQLLRLGMTELAHACRVIRRHLDSETELLVPLCEVRVNM</sequence>
<accession>A0ABV8K8B5</accession>
<evidence type="ECO:0000313" key="2">
    <source>
        <dbReference type="EMBL" id="MFC4102253.1"/>
    </source>
</evidence>
<dbReference type="RefSeq" id="WP_377720878.1">
    <property type="nucleotide sequence ID" value="NZ_JBHSAM010000033.1"/>
</dbReference>
<reference evidence="3" key="1">
    <citation type="journal article" date="2019" name="Int. J. Syst. Evol. Microbiol.">
        <title>The Global Catalogue of Microorganisms (GCM) 10K type strain sequencing project: providing services to taxonomists for standard genome sequencing and annotation.</title>
        <authorList>
            <consortium name="The Broad Institute Genomics Platform"/>
            <consortium name="The Broad Institute Genome Sequencing Center for Infectious Disease"/>
            <person name="Wu L."/>
            <person name="Ma J."/>
        </authorList>
    </citation>
    <scope>NUCLEOTIDE SEQUENCE [LARGE SCALE GENOMIC DNA]</scope>
    <source>
        <strain evidence="3">IBRC-M 10987</strain>
    </source>
</reference>
<evidence type="ECO:0000313" key="3">
    <source>
        <dbReference type="Proteomes" id="UP001595715"/>
    </source>
</evidence>
<feature type="domain" description="Hemerythrin-like" evidence="1">
    <location>
        <begin position="7"/>
        <end position="151"/>
    </location>
</feature>
<gene>
    <name evidence="2" type="ORF">ACFOZ8_21800</name>
</gene>
<dbReference type="InterPro" id="IPR012312">
    <property type="entry name" value="Hemerythrin-like"/>
</dbReference>
<organism evidence="2 3">
    <name type="scientific">Paenibacillus xanthanilyticus</name>
    <dbReference type="NCBI Taxonomy" id="1783531"/>
    <lineage>
        <taxon>Bacteria</taxon>
        <taxon>Bacillati</taxon>
        <taxon>Bacillota</taxon>
        <taxon>Bacilli</taxon>
        <taxon>Bacillales</taxon>
        <taxon>Paenibacillaceae</taxon>
        <taxon>Paenibacillus</taxon>
    </lineage>
</organism>
<protein>
    <submittedName>
        <fullName evidence="2">Hemerythrin domain-containing protein</fullName>
    </submittedName>
</protein>
<dbReference type="Pfam" id="PF01814">
    <property type="entry name" value="Hemerythrin"/>
    <property type="match status" value="1"/>
</dbReference>